<dbReference type="InterPro" id="IPR032871">
    <property type="entry name" value="AHH_dom_containing"/>
</dbReference>
<accession>A0A377Q4Y2</accession>
<organism evidence="1 3">
    <name type="scientific">Iodobacter fluviatilis</name>
    <dbReference type="NCBI Taxonomy" id="537"/>
    <lineage>
        <taxon>Bacteria</taxon>
        <taxon>Pseudomonadati</taxon>
        <taxon>Pseudomonadota</taxon>
        <taxon>Betaproteobacteria</taxon>
        <taxon>Neisseriales</taxon>
        <taxon>Chitinibacteraceae</taxon>
        <taxon>Iodobacter</taxon>
    </lineage>
</organism>
<dbReference type="OrthoDB" id="5896307at2"/>
<protein>
    <submittedName>
        <fullName evidence="2">HNH/ENDO VII superfamily nuclease</fullName>
    </submittedName>
</protein>
<dbReference type="EMBL" id="SMBT01000014">
    <property type="protein sequence ID" value="TCU82642.1"/>
    <property type="molecule type" value="Genomic_DNA"/>
</dbReference>
<evidence type="ECO:0000313" key="4">
    <source>
        <dbReference type="Proteomes" id="UP000295794"/>
    </source>
</evidence>
<sequence>MAEASETILGNIEKNTTYRKTIENNTKEATHPRNKGIIMQAHHIISADAVKRSNVGALMEQYGYDINCINNLVFLPYSLEGACHLEVQLHRGNHASPAADELLSPDDRPHPSAYHQSIRDFLDSQFRDFKDICEGDDSKVDDKFREKVNKISMKILKRIGNFDPSYQLTSIAKSFSPKNIEGCKCAANVPTHKVTTVQGCTSKRNHTGSTNIGLGQKVEIEYEKKSYELMAGK</sequence>
<reference evidence="1 3" key="1">
    <citation type="submission" date="2018-06" db="EMBL/GenBank/DDBJ databases">
        <authorList>
            <consortium name="Pathogen Informatics"/>
            <person name="Doyle S."/>
        </authorList>
    </citation>
    <scope>NUCLEOTIDE SEQUENCE [LARGE SCALE GENOMIC DNA]</scope>
    <source>
        <strain evidence="1 3">NCTC11159</strain>
    </source>
</reference>
<dbReference type="RefSeq" id="WP_115226272.1">
    <property type="nucleotide sequence ID" value="NZ_CAWOLO010000014.1"/>
</dbReference>
<evidence type="ECO:0000313" key="2">
    <source>
        <dbReference type="EMBL" id="TCU82642.1"/>
    </source>
</evidence>
<gene>
    <name evidence="2" type="ORF">EV682_11414</name>
    <name evidence="1" type="ORF">NCTC11159_00923</name>
</gene>
<name>A0A377Q4Y2_9NEIS</name>
<dbReference type="EMBL" id="UGHR01000001">
    <property type="protein sequence ID" value="STQ89872.1"/>
    <property type="molecule type" value="Genomic_DNA"/>
</dbReference>
<dbReference type="Proteomes" id="UP000295794">
    <property type="component" value="Unassembled WGS sequence"/>
</dbReference>
<proteinExistence type="predicted"/>
<evidence type="ECO:0000313" key="3">
    <source>
        <dbReference type="Proteomes" id="UP000255108"/>
    </source>
</evidence>
<dbReference type="Pfam" id="PF14412">
    <property type="entry name" value="AHH"/>
    <property type="match status" value="1"/>
</dbReference>
<evidence type="ECO:0000313" key="1">
    <source>
        <dbReference type="EMBL" id="STQ89872.1"/>
    </source>
</evidence>
<dbReference type="Proteomes" id="UP000255108">
    <property type="component" value="Unassembled WGS sequence"/>
</dbReference>
<reference evidence="2 4" key="2">
    <citation type="submission" date="2019-03" db="EMBL/GenBank/DDBJ databases">
        <title>Genomic Encyclopedia of Type Strains, Phase IV (KMG-IV): sequencing the most valuable type-strain genomes for metagenomic binning, comparative biology and taxonomic classification.</title>
        <authorList>
            <person name="Goeker M."/>
        </authorList>
    </citation>
    <scope>NUCLEOTIDE SEQUENCE [LARGE SCALE GENOMIC DNA]</scope>
    <source>
        <strain evidence="2 4">DSM 3764</strain>
    </source>
</reference>
<dbReference type="AlphaFoldDB" id="A0A377Q4Y2"/>
<keyword evidence="4" id="KW-1185">Reference proteome</keyword>